<dbReference type="AlphaFoldDB" id="A0AAV0V9Q6"/>
<dbReference type="SUPFAM" id="SSF55770">
    <property type="entry name" value="Profilin (actin-binding protein)"/>
    <property type="match status" value="1"/>
</dbReference>
<organism evidence="1 2">
    <name type="scientific">Peronospora destructor</name>
    <dbReference type="NCBI Taxonomy" id="86335"/>
    <lineage>
        <taxon>Eukaryota</taxon>
        <taxon>Sar</taxon>
        <taxon>Stramenopiles</taxon>
        <taxon>Oomycota</taxon>
        <taxon>Peronosporomycetes</taxon>
        <taxon>Peronosporales</taxon>
        <taxon>Peronosporaceae</taxon>
        <taxon>Peronospora</taxon>
    </lineage>
</organism>
<dbReference type="Proteomes" id="UP001162029">
    <property type="component" value="Unassembled WGS sequence"/>
</dbReference>
<keyword evidence="2" id="KW-1185">Reference proteome</keyword>
<evidence type="ECO:0000313" key="2">
    <source>
        <dbReference type="Proteomes" id="UP001162029"/>
    </source>
</evidence>
<dbReference type="PANTHER" id="PTHR41752">
    <property type="entry name" value="PROFILIN"/>
    <property type="match status" value="1"/>
</dbReference>
<sequence>MDAAVIGKTLGSLGGLSASASSSQPLRNVHSSNGLFADNSTSGANGQAAGEASVPLTKLQEIVKAQKEWVKYIIFDADATIFLSNIKPLEGEVAGFLKLYNKREDTIMSGIVLLNEQYDVHRFHPPLVYGRRGDPSVEEGEGIAMCKVVQGSRTLFCLITYVYPTLSARAVPQLKEFCETQCELIE</sequence>
<dbReference type="InterPro" id="IPR036140">
    <property type="entry name" value="PFN_sf"/>
</dbReference>
<dbReference type="EMBL" id="CANTFM010002103">
    <property type="protein sequence ID" value="CAI5744439.1"/>
    <property type="molecule type" value="Genomic_DNA"/>
</dbReference>
<comment type="caution">
    <text evidence="1">The sequence shown here is derived from an EMBL/GenBank/DDBJ whole genome shotgun (WGS) entry which is preliminary data.</text>
</comment>
<protein>
    <recommendedName>
        <fullName evidence="3">Profilin</fullName>
    </recommendedName>
</protein>
<evidence type="ECO:0008006" key="3">
    <source>
        <dbReference type="Google" id="ProtNLM"/>
    </source>
</evidence>
<name>A0AAV0V9Q6_9STRA</name>
<dbReference type="PANTHER" id="PTHR41752:SF1">
    <property type="entry name" value="PROFILIN"/>
    <property type="match status" value="1"/>
</dbReference>
<accession>A0AAV0V9Q6</accession>
<gene>
    <name evidence="1" type="ORF">PDE001_LOCUS9587</name>
</gene>
<reference evidence="1" key="1">
    <citation type="submission" date="2022-12" db="EMBL/GenBank/DDBJ databases">
        <authorList>
            <person name="Webb A."/>
        </authorList>
    </citation>
    <scope>NUCLEOTIDE SEQUENCE</scope>
    <source>
        <strain evidence="1">Pd1</strain>
    </source>
</reference>
<proteinExistence type="predicted"/>
<evidence type="ECO:0000313" key="1">
    <source>
        <dbReference type="EMBL" id="CAI5744439.1"/>
    </source>
</evidence>